<dbReference type="EMBL" id="JARKIF010000020">
    <property type="protein sequence ID" value="KAJ7617967.1"/>
    <property type="molecule type" value="Genomic_DNA"/>
</dbReference>
<reference evidence="1" key="1">
    <citation type="submission" date="2023-03" db="EMBL/GenBank/DDBJ databases">
        <title>Massive genome expansion in bonnet fungi (Mycena s.s.) driven by repeated elements and novel gene families across ecological guilds.</title>
        <authorList>
            <consortium name="Lawrence Berkeley National Laboratory"/>
            <person name="Harder C.B."/>
            <person name="Miyauchi S."/>
            <person name="Viragh M."/>
            <person name="Kuo A."/>
            <person name="Thoen E."/>
            <person name="Andreopoulos B."/>
            <person name="Lu D."/>
            <person name="Skrede I."/>
            <person name="Drula E."/>
            <person name="Henrissat B."/>
            <person name="Morin E."/>
            <person name="Kohler A."/>
            <person name="Barry K."/>
            <person name="LaButti K."/>
            <person name="Morin E."/>
            <person name="Salamov A."/>
            <person name="Lipzen A."/>
            <person name="Mereny Z."/>
            <person name="Hegedus B."/>
            <person name="Baldrian P."/>
            <person name="Stursova M."/>
            <person name="Weitz H."/>
            <person name="Taylor A."/>
            <person name="Grigoriev I.V."/>
            <person name="Nagy L.G."/>
            <person name="Martin F."/>
            <person name="Kauserud H."/>
        </authorList>
    </citation>
    <scope>NUCLEOTIDE SEQUENCE</scope>
    <source>
        <strain evidence="1">9284</strain>
    </source>
</reference>
<dbReference type="InterPro" id="IPR036047">
    <property type="entry name" value="F-box-like_dom_sf"/>
</dbReference>
<evidence type="ECO:0000313" key="1">
    <source>
        <dbReference type="EMBL" id="KAJ7617967.1"/>
    </source>
</evidence>
<evidence type="ECO:0008006" key="3">
    <source>
        <dbReference type="Google" id="ProtNLM"/>
    </source>
</evidence>
<accession>A0AAD7BDE5</accession>
<comment type="caution">
    <text evidence="1">The sequence shown here is derived from an EMBL/GenBank/DDBJ whole genome shotgun (WGS) entry which is preliminary data.</text>
</comment>
<dbReference type="SUPFAM" id="SSF81383">
    <property type="entry name" value="F-box domain"/>
    <property type="match status" value="1"/>
</dbReference>
<organism evidence="1 2">
    <name type="scientific">Roridomyces roridus</name>
    <dbReference type="NCBI Taxonomy" id="1738132"/>
    <lineage>
        <taxon>Eukaryota</taxon>
        <taxon>Fungi</taxon>
        <taxon>Dikarya</taxon>
        <taxon>Basidiomycota</taxon>
        <taxon>Agaricomycotina</taxon>
        <taxon>Agaricomycetes</taxon>
        <taxon>Agaricomycetidae</taxon>
        <taxon>Agaricales</taxon>
        <taxon>Marasmiineae</taxon>
        <taxon>Mycenaceae</taxon>
        <taxon>Roridomyces</taxon>
    </lineage>
</organism>
<proteinExistence type="predicted"/>
<protein>
    <recommendedName>
        <fullName evidence="3">F-box domain-containing protein</fullName>
    </recommendedName>
</protein>
<dbReference type="AlphaFoldDB" id="A0AAD7BDE5"/>
<gene>
    <name evidence="1" type="ORF">FB45DRAFT_933023</name>
</gene>
<evidence type="ECO:0000313" key="2">
    <source>
        <dbReference type="Proteomes" id="UP001221142"/>
    </source>
</evidence>
<dbReference type="Proteomes" id="UP001221142">
    <property type="component" value="Unassembled WGS sequence"/>
</dbReference>
<keyword evidence="2" id="KW-1185">Reference proteome</keyword>
<name>A0AAD7BDE5_9AGAR</name>
<sequence length="492" mass="55011">MSVVRLDEHVMGEILCFCDVQGVLRVSQVNKYCQHIAFSKYVWISLIRDLEFRGLRDRDPQLQLDAYTTQALVDMAKSVVLGPRTWSPASAVPPTLSREIVVSLDKSFGPTEDAAVNLLPGGTHFTMYAGLRSFSLGVVATRRRIWRYETPHWLPSSVEVKDGGEVAVFAFRTAGQPGYIEVIEINLLTEESLMALRLPSYPAHAFLDLSGDFLLPTSSYREAINEVQVINWRENTRIRLVFSTNVIDAAAAAIVGNYLIVVHRADQSLQLVVYALDSLSWPSALSSPPATTHIPAASLILPFANVGGITRSQVTAHKHPTRRDAHLVMLDVFQSQMPPTSAARSRSFCGLWSRIRGRKQPVVADNIWRIRYTLSLTSSQAKGAGSVPAPTLALNSTTPNFDQRVQTLSRYYIKVHGRHDAGSSSDCVVLYEGCPGRDESCIRDRSKRETRPRRVMQWPRRNPVSSPWPSLGLYSSAVLLMEERLMRILYYQ</sequence>